<gene>
    <name evidence="7" type="ORF">EL26_07050</name>
</gene>
<accession>A0A074LS38</accession>
<keyword evidence="2 5" id="KW-0812">Transmembrane</keyword>
<keyword evidence="8" id="KW-1185">Reference proteome</keyword>
<feature type="transmembrane region" description="Helical" evidence="5">
    <location>
        <begin position="68"/>
        <end position="87"/>
    </location>
</feature>
<dbReference type="Pfam" id="PF07291">
    <property type="entry name" value="MauE"/>
    <property type="match status" value="1"/>
</dbReference>
<dbReference type="GO" id="GO:0030416">
    <property type="term" value="P:methylamine metabolic process"/>
    <property type="evidence" value="ECO:0007669"/>
    <property type="project" value="InterPro"/>
</dbReference>
<evidence type="ECO:0000256" key="2">
    <source>
        <dbReference type="ARBA" id="ARBA00022692"/>
    </source>
</evidence>
<evidence type="ECO:0000256" key="4">
    <source>
        <dbReference type="ARBA" id="ARBA00023136"/>
    </source>
</evidence>
<dbReference type="EMBL" id="JMIR01000007">
    <property type="protein sequence ID" value="KEO83939.1"/>
    <property type="molecule type" value="Genomic_DNA"/>
</dbReference>
<comment type="caution">
    <text evidence="7">The sequence shown here is derived from an EMBL/GenBank/DDBJ whole genome shotgun (WGS) entry which is preliminary data.</text>
</comment>
<dbReference type="GO" id="GO:0016020">
    <property type="term" value="C:membrane"/>
    <property type="evidence" value="ECO:0007669"/>
    <property type="project" value="UniProtKB-SubCell"/>
</dbReference>
<evidence type="ECO:0000259" key="6">
    <source>
        <dbReference type="Pfam" id="PF07291"/>
    </source>
</evidence>
<evidence type="ECO:0000256" key="3">
    <source>
        <dbReference type="ARBA" id="ARBA00022989"/>
    </source>
</evidence>
<dbReference type="eggNOG" id="COG2259">
    <property type="taxonomic scope" value="Bacteria"/>
</dbReference>
<organism evidence="7 8">
    <name type="scientific">Tumebacillus flagellatus</name>
    <dbReference type="NCBI Taxonomy" id="1157490"/>
    <lineage>
        <taxon>Bacteria</taxon>
        <taxon>Bacillati</taxon>
        <taxon>Bacillota</taxon>
        <taxon>Bacilli</taxon>
        <taxon>Bacillales</taxon>
        <taxon>Alicyclobacillaceae</taxon>
        <taxon>Tumebacillus</taxon>
    </lineage>
</organism>
<feature type="domain" description="Methylamine utilisation protein MauE" evidence="6">
    <location>
        <begin position="2"/>
        <end position="126"/>
    </location>
</feature>
<evidence type="ECO:0000313" key="7">
    <source>
        <dbReference type="EMBL" id="KEO83939.1"/>
    </source>
</evidence>
<sequence>MLLLQLVLGAVFLYSSVTKIVDVYSFSLILKSYDLLPEALIKPLAIALPMAEFLLGAAILFRPAARWAAAGIGLISLLFTGVMISKWGTVMPYGCGCFGPTEATPVGIVDVGKDVLLVLAALVVIIASKKSAR</sequence>
<reference evidence="7 8" key="1">
    <citation type="journal article" date="2013" name="Int. J. Syst. Evol. Microbiol.">
        <title>Tumebacillus flagellatus sp. nov., an alpha-amylase/pullulanase-producing bacterium isolated from cassava wastewater.</title>
        <authorList>
            <person name="Wang Q."/>
            <person name="Xie N."/>
            <person name="Qin Y."/>
            <person name="Shen N."/>
            <person name="Zhu J."/>
            <person name="Mi H."/>
            <person name="Huang R."/>
        </authorList>
    </citation>
    <scope>NUCLEOTIDE SEQUENCE [LARGE SCALE GENOMIC DNA]</scope>
    <source>
        <strain evidence="7 8">GST4</strain>
    </source>
</reference>
<feature type="transmembrane region" description="Helical" evidence="5">
    <location>
        <begin position="42"/>
        <end position="61"/>
    </location>
</feature>
<evidence type="ECO:0000256" key="5">
    <source>
        <dbReference type="SAM" id="Phobius"/>
    </source>
</evidence>
<evidence type="ECO:0000256" key="1">
    <source>
        <dbReference type="ARBA" id="ARBA00004141"/>
    </source>
</evidence>
<dbReference type="AlphaFoldDB" id="A0A074LS38"/>
<name>A0A074LS38_9BACL</name>
<evidence type="ECO:0000313" key="8">
    <source>
        <dbReference type="Proteomes" id="UP000027931"/>
    </source>
</evidence>
<dbReference type="UniPathway" id="UPA00895"/>
<dbReference type="InterPro" id="IPR009908">
    <property type="entry name" value="Methylamine_util_MauE"/>
</dbReference>
<proteinExistence type="predicted"/>
<keyword evidence="4 5" id="KW-0472">Membrane</keyword>
<dbReference type="Proteomes" id="UP000027931">
    <property type="component" value="Unassembled WGS sequence"/>
</dbReference>
<feature type="transmembrane region" description="Helical" evidence="5">
    <location>
        <begin position="107"/>
        <end position="127"/>
    </location>
</feature>
<keyword evidence="3 5" id="KW-1133">Transmembrane helix</keyword>
<comment type="subcellular location">
    <subcellularLocation>
        <location evidence="1">Membrane</location>
        <topology evidence="1">Multi-pass membrane protein</topology>
    </subcellularLocation>
</comment>
<protein>
    <recommendedName>
        <fullName evidence="6">Methylamine utilisation protein MauE domain-containing protein</fullName>
    </recommendedName>
</protein>
<dbReference type="STRING" id="1157490.EL26_07050"/>